<protein>
    <submittedName>
        <fullName evidence="3">CIA30 family protein</fullName>
    </submittedName>
</protein>
<name>A0A953L7E5_9BACT</name>
<dbReference type="Proteomes" id="UP000753961">
    <property type="component" value="Unassembled WGS sequence"/>
</dbReference>
<dbReference type="EMBL" id="JAHVHU010000009">
    <property type="protein sequence ID" value="MBY5958647.1"/>
    <property type="molecule type" value="Genomic_DNA"/>
</dbReference>
<dbReference type="SUPFAM" id="SSF49785">
    <property type="entry name" value="Galactose-binding domain-like"/>
    <property type="match status" value="1"/>
</dbReference>
<dbReference type="InterPro" id="IPR008979">
    <property type="entry name" value="Galactose-bd-like_sf"/>
</dbReference>
<gene>
    <name evidence="3" type="ORF">KUV50_10915</name>
</gene>
<sequence length="163" mass="18670">MTSNTYIDFSEQHDLSPWEIQNDTVMGGLSHSKLVCNEAGNGVFKGKVSLENNGGFAMVQYYGKPWNVSEYSTVLIRVKGDGKRYQFRIKNQRNDRHSYIQYFETNGKWQTISISLDKLTPWFRGKKLDQSNFKGDCIEGIAFLIGNGKDEDFSLEIDKIMFG</sequence>
<keyword evidence="4" id="KW-1185">Reference proteome</keyword>
<dbReference type="AlphaFoldDB" id="A0A953L7E5"/>
<accession>A0A953L7E5</accession>
<evidence type="ECO:0000313" key="3">
    <source>
        <dbReference type="EMBL" id="MBY5958647.1"/>
    </source>
</evidence>
<evidence type="ECO:0000259" key="2">
    <source>
        <dbReference type="Pfam" id="PF08547"/>
    </source>
</evidence>
<organism evidence="3 4">
    <name type="scientific">Membranihabitans marinus</name>
    <dbReference type="NCBI Taxonomy" id="1227546"/>
    <lineage>
        <taxon>Bacteria</taxon>
        <taxon>Pseudomonadati</taxon>
        <taxon>Bacteroidota</taxon>
        <taxon>Saprospiria</taxon>
        <taxon>Saprospirales</taxon>
        <taxon>Saprospiraceae</taxon>
        <taxon>Membranihabitans</taxon>
    </lineage>
</organism>
<dbReference type="Gene3D" id="2.60.120.430">
    <property type="entry name" value="Galactose-binding lectin"/>
    <property type="match status" value="1"/>
</dbReference>
<reference evidence="3" key="1">
    <citation type="submission" date="2021-06" db="EMBL/GenBank/DDBJ databases">
        <title>44 bacteria genomes isolated from Dapeng, Shenzhen.</title>
        <authorList>
            <person name="Zheng W."/>
            <person name="Yu S."/>
            <person name="Huang Y."/>
        </authorList>
    </citation>
    <scope>NUCLEOTIDE SEQUENCE</scope>
    <source>
        <strain evidence="3">DP5N28-2</strain>
    </source>
</reference>
<dbReference type="InterPro" id="IPR039131">
    <property type="entry name" value="NDUFAF1"/>
</dbReference>
<feature type="domain" description="NADH:ubiquinone oxidoreductase intermediate-associated protein 30" evidence="2">
    <location>
        <begin position="7"/>
        <end position="157"/>
    </location>
</feature>
<dbReference type="PANTHER" id="PTHR13194:SF19">
    <property type="entry name" value="NAD(P)-BINDING ROSSMANN-FOLD SUPERFAMILY PROTEIN"/>
    <property type="match status" value="1"/>
</dbReference>
<evidence type="ECO:0000313" key="4">
    <source>
        <dbReference type="Proteomes" id="UP000753961"/>
    </source>
</evidence>
<dbReference type="Pfam" id="PF08547">
    <property type="entry name" value="CIA30"/>
    <property type="match status" value="1"/>
</dbReference>
<proteinExistence type="inferred from homology"/>
<dbReference type="RefSeq" id="WP_222580180.1">
    <property type="nucleotide sequence ID" value="NZ_JAHVHU010000009.1"/>
</dbReference>
<dbReference type="PANTHER" id="PTHR13194">
    <property type="entry name" value="COMPLEX I INTERMEDIATE-ASSOCIATED PROTEIN 30"/>
    <property type="match status" value="1"/>
</dbReference>
<dbReference type="InterPro" id="IPR013857">
    <property type="entry name" value="NADH-UbQ_OxRdtase-assoc_prot30"/>
</dbReference>
<comment type="similarity">
    <text evidence="1">Belongs to the CIA30 family.</text>
</comment>
<comment type="caution">
    <text evidence="3">The sequence shown here is derived from an EMBL/GenBank/DDBJ whole genome shotgun (WGS) entry which is preliminary data.</text>
</comment>
<evidence type="ECO:0000256" key="1">
    <source>
        <dbReference type="ARBA" id="ARBA00007884"/>
    </source>
</evidence>